<dbReference type="AlphaFoldDB" id="A0A6I0DQI3"/>
<feature type="compositionally biased region" description="Basic residues" evidence="1">
    <location>
        <begin position="1"/>
        <end position="14"/>
    </location>
</feature>
<proteinExistence type="predicted"/>
<dbReference type="EMBL" id="WBWX01000008">
    <property type="protein sequence ID" value="KAB2794553.1"/>
    <property type="molecule type" value="Genomic_DNA"/>
</dbReference>
<reference evidence="2 3" key="1">
    <citation type="submission" date="2019-09" db="EMBL/GenBank/DDBJ databases">
        <title>Taxonomic organization of the family Brucellaceae based on a phylogenomic approach.</title>
        <authorList>
            <person name="Leclercq S."/>
            <person name="Cloeckaert A."/>
            <person name="Zygmunt M.S."/>
        </authorList>
    </citation>
    <scope>NUCLEOTIDE SEQUENCE [LARGE SCALE GENOMIC DNA]</scope>
    <source>
        <strain evidence="2 3">CCUG 34461</strain>
    </source>
</reference>
<evidence type="ECO:0000313" key="3">
    <source>
        <dbReference type="Proteomes" id="UP000441102"/>
    </source>
</evidence>
<gene>
    <name evidence="2" type="ORF">F9L06_19540</name>
</gene>
<sequence>MYHKSVTLRHKSQGHAHLSPHSFDHAAASHSGPAGTLFFRISLRKTASRFCWKCSGGRYR</sequence>
<comment type="caution">
    <text evidence="2">The sequence shown here is derived from an EMBL/GenBank/DDBJ whole genome shotgun (WGS) entry which is preliminary data.</text>
</comment>
<feature type="region of interest" description="Disordered" evidence="1">
    <location>
        <begin position="1"/>
        <end position="30"/>
    </location>
</feature>
<name>A0A6I0DQI3_BRUAN</name>
<dbReference type="Proteomes" id="UP000441102">
    <property type="component" value="Unassembled WGS sequence"/>
</dbReference>
<evidence type="ECO:0000313" key="2">
    <source>
        <dbReference type="EMBL" id="KAB2794553.1"/>
    </source>
</evidence>
<protein>
    <submittedName>
        <fullName evidence="2">Uncharacterized protein</fullName>
    </submittedName>
</protein>
<organism evidence="2 3">
    <name type="scientific">Brucella anthropi</name>
    <name type="common">Ochrobactrum anthropi</name>
    <dbReference type="NCBI Taxonomy" id="529"/>
    <lineage>
        <taxon>Bacteria</taxon>
        <taxon>Pseudomonadati</taxon>
        <taxon>Pseudomonadota</taxon>
        <taxon>Alphaproteobacteria</taxon>
        <taxon>Hyphomicrobiales</taxon>
        <taxon>Brucellaceae</taxon>
        <taxon>Brucella/Ochrobactrum group</taxon>
        <taxon>Brucella</taxon>
    </lineage>
</organism>
<accession>A0A6I0DQI3</accession>
<evidence type="ECO:0000256" key="1">
    <source>
        <dbReference type="SAM" id="MobiDB-lite"/>
    </source>
</evidence>